<comment type="caution">
    <text evidence="4">The sequence shown here is derived from an EMBL/GenBank/DDBJ whole genome shotgun (WGS) entry which is preliminary data.</text>
</comment>
<dbReference type="Pfam" id="PF13927">
    <property type="entry name" value="Ig_3"/>
    <property type="match status" value="1"/>
</dbReference>
<dbReference type="InterPro" id="IPR013783">
    <property type="entry name" value="Ig-like_fold"/>
</dbReference>
<dbReference type="EMBL" id="JACSDZ010000010">
    <property type="protein sequence ID" value="KAF7393967.1"/>
    <property type="molecule type" value="Genomic_DNA"/>
</dbReference>
<feature type="signal peptide" evidence="2">
    <location>
        <begin position="1"/>
        <end position="20"/>
    </location>
</feature>
<proteinExistence type="inferred from homology"/>
<dbReference type="InterPro" id="IPR038586">
    <property type="entry name" value="Tctex-1-like_sf"/>
</dbReference>
<dbReference type="InterPro" id="IPR003598">
    <property type="entry name" value="Ig_sub2"/>
</dbReference>
<dbReference type="Proteomes" id="UP000617340">
    <property type="component" value="Unassembled WGS sequence"/>
</dbReference>
<evidence type="ECO:0000256" key="2">
    <source>
        <dbReference type="SAM" id="SignalP"/>
    </source>
</evidence>
<dbReference type="InterPro" id="IPR003599">
    <property type="entry name" value="Ig_sub"/>
</dbReference>
<evidence type="ECO:0000256" key="1">
    <source>
        <dbReference type="ARBA" id="ARBA00005361"/>
    </source>
</evidence>
<sequence length="418" mass="46827">MAPFHGMVLLLLGIGYLLHAEPSLGHRDTAHTGIIADDVRSRRRGDHGYSAALVHFYDEPLEKEMRKQHYRTKRHTYFSDDLPQNVTVAVGQSAVLSCRVENLENRTVSWMRKKDVRILTSMETTYTADKRFAIIGKAPNWDLRIDTVQPEDAGIYECQVNTEPKMDRAVNLKVLDVQAKILGSEEVYVKKGSKISLTCTVDMQDVPPSNVTWYHAGSVIDFDSPRGGVSLETEKGKSFTKSMLVITRALLNDSGNYTCFSNKAAPASVVVHVLNGEHPAAMQHGGSDSVNRRIVLFLAIVLPIVIFRSFSANTVDNIISAVMESKLSLLSVYHPDNASKLSMEISNDVYRAINKKDYDRCKIVVQVTIVQRMWQSVHSAFQCLWDAERDNYSYYIFIGVIGTRHARPENNGNVAAMS</sequence>
<dbReference type="InterPro" id="IPR036179">
    <property type="entry name" value="Ig-like_dom_sf"/>
</dbReference>
<dbReference type="CDD" id="cd21451">
    <property type="entry name" value="DLC-like_TCTEX1D"/>
    <property type="match status" value="1"/>
</dbReference>
<evidence type="ECO:0000313" key="5">
    <source>
        <dbReference type="Proteomes" id="UP000617340"/>
    </source>
</evidence>
<dbReference type="InterPro" id="IPR005334">
    <property type="entry name" value="Tctex-1-like"/>
</dbReference>
<feature type="domain" description="Ig-like" evidence="3">
    <location>
        <begin position="164"/>
        <end position="270"/>
    </location>
</feature>
<dbReference type="SMART" id="SM00406">
    <property type="entry name" value="IGv"/>
    <property type="match status" value="2"/>
</dbReference>
<comment type="similarity">
    <text evidence="1">Belongs to the dynein light chain Tctex-type family.</text>
</comment>
<reference evidence="4" key="1">
    <citation type="journal article" date="2020" name="G3 (Bethesda)">
        <title>High-Quality Assemblies for Three Invasive Social Wasps from the &lt;i&gt;Vespula&lt;/i&gt; Genus.</title>
        <authorList>
            <person name="Harrop T.W.R."/>
            <person name="Guhlin J."/>
            <person name="McLaughlin G.M."/>
            <person name="Permina E."/>
            <person name="Stockwell P."/>
            <person name="Gilligan J."/>
            <person name="Le Lec M.F."/>
            <person name="Gruber M.A.M."/>
            <person name="Quinn O."/>
            <person name="Lovegrove M."/>
            <person name="Duncan E.J."/>
            <person name="Remnant E.J."/>
            <person name="Van Eeckhoven J."/>
            <person name="Graham B."/>
            <person name="Knapp R.A."/>
            <person name="Langford K.W."/>
            <person name="Kronenberg Z."/>
            <person name="Press M.O."/>
            <person name="Eacker S.M."/>
            <person name="Wilson-Rankin E.E."/>
            <person name="Purcell J."/>
            <person name="Lester P.J."/>
            <person name="Dearden P.K."/>
        </authorList>
    </citation>
    <scope>NUCLEOTIDE SEQUENCE</scope>
    <source>
        <strain evidence="4">Linc-1</strain>
    </source>
</reference>
<dbReference type="FunFam" id="2.60.40.10:FF:000129">
    <property type="entry name" value="CLUMA_CG018772, isoform A"/>
    <property type="match status" value="1"/>
</dbReference>
<dbReference type="InterPro" id="IPR037448">
    <property type="entry name" value="Zig-8"/>
</dbReference>
<evidence type="ECO:0000313" key="4">
    <source>
        <dbReference type="EMBL" id="KAF7393967.1"/>
    </source>
</evidence>
<dbReference type="PANTHER" id="PTHR23279:SF6">
    <property type="entry name" value="DEFECTIVE PROBOSCIS EXTENSION RESPONSE 7, ISOFORM F"/>
    <property type="match status" value="1"/>
</dbReference>
<dbReference type="Pfam" id="PF03645">
    <property type="entry name" value="Tctex-1"/>
    <property type="match status" value="1"/>
</dbReference>
<dbReference type="Gene3D" id="2.60.40.10">
    <property type="entry name" value="Immunoglobulins"/>
    <property type="match status" value="2"/>
</dbReference>
<dbReference type="Gene3D" id="3.30.1140.40">
    <property type="entry name" value="Tctex-1"/>
    <property type="match status" value="1"/>
</dbReference>
<dbReference type="InterPro" id="IPR013106">
    <property type="entry name" value="Ig_V-set"/>
</dbReference>
<dbReference type="AlphaFoldDB" id="A0A834JTB2"/>
<keyword evidence="2" id="KW-0732">Signal</keyword>
<dbReference type="Pfam" id="PF07686">
    <property type="entry name" value="V-set"/>
    <property type="match status" value="1"/>
</dbReference>
<dbReference type="PROSITE" id="PS50835">
    <property type="entry name" value="IG_LIKE"/>
    <property type="match status" value="2"/>
</dbReference>
<name>A0A834JTB2_VESGE</name>
<organism evidence="4 5">
    <name type="scientific">Vespula germanica</name>
    <name type="common">German yellow jacket</name>
    <name type="synonym">Paravespula germanica</name>
    <dbReference type="NCBI Taxonomy" id="30212"/>
    <lineage>
        <taxon>Eukaryota</taxon>
        <taxon>Metazoa</taxon>
        <taxon>Ecdysozoa</taxon>
        <taxon>Arthropoda</taxon>
        <taxon>Hexapoda</taxon>
        <taxon>Insecta</taxon>
        <taxon>Pterygota</taxon>
        <taxon>Neoptera</taxon>
        <taxon>Endopterygota</taxon>
        <taxon>Hymenoptera</taxon>
        <taxon>Apocrita</taxon>
        <taxon>Aculeata</taxon>
        <taxon>Vespoidea</taxon>
        <taxon>Vespidae</taxon>
        <taxon>Vespinae</taxon>
        <taxon>Vespula</taxon>
    </lineage>
</organism>
<protein>
    <recommendedName>
        <fullName evidence="3">Ig-like domain-containing protein</fullName>
    </recommendedName>
</protein>
<dbReference type="PANTHER" id="PTHR23279">
    <property type="entry name" value="DEFECTIVE PROBOSCIS EXTENSION RESPONSE DPR -RELATED"/>
    <property type="match status" value="1"/>
</dbReference>
<dbReference type="SMART" id="SM00409">
    <property type="entry name" value="IG"/>
    <property type="match status" value="2"/>
</dbReference>
<accession>A0A834JTB2</accession>
<feature type="domain" description="Ig-like" evidence="3">
    <location>
        <begin position="60"/>
        <end position="161"/>
    </location>
</feature>
<dbReference type="GO" id="GO:0032589">
    <property type="term" value="C:neuron projection membrane"/>
    <property type="evidence" value="ECO:0007669"/>
    <property type="project" value="TreeGrafter"/>
</dbReference>
<keyword evidence="5" id="KW-1185">Reference proteome</keyword>
<dbReference type="GO" id="GO:0050808">
    <property type="term" value="P:synapse organization"/>
    <property type="evidence" value="ECO:0007669"/>
    <property type="project" value="TreeGrafter"/>
</dbReference>
<dbReference type="SMART" id="SM00408">
    <property type="entry name" value="IGc2"/>
    <property type="match status" value="2"/>
</dbReference>
<gene>
    <name evidence="4" type="ORF">HZH68_010786</name>
</gene>
<dbReference type="InterPro" id="IPR007110">
    <property type="entry name" value="Ig-like_dom"/>
</dbReference>
<dbReference type="SUPFAM" id="SSF48726">
    <property type="entry name" value="Immunoglobulin"/>
    <property type="match status" value="2"/>
</dbReference>
<evidence type="ECO:0000259" key="3">
    <source>
        <dbReference type="PROSITE" id="PS50835"/>
    </source>
</evidence>
<feature type="chain" id="PRO_5032528054" description="Ig-like domain-containing protein" evidence="2">
    <location>
        <begin position="21"/>
        <end position="418"/>
    </location>
</feature>